<evidence type="ECO:0000256" key="2">
    <source>
        <dbReference type="SAM" id="Phobius"/>
    </source>
</evidence>
<evidence type="ECO:0000256" key="1">
    <source>
        <dbReference type="ARBA" id="ARBA00022729"/>
    </source>
</evidence>
<evidence type="ECO:0000259" key="3">
    <source>
        <dbReference type="PROSITE" id="PS50011"/>
    </source>
</evidence>
<dbReference type="Gene3D" id="3.30.200.20">
    <property type="entry name" value="Phosphorylase Kinase, domain 1"/>
    <property type="match status" value="1"/>
</dbReference>
<name>A0A7J7PAW8_9MAGN</name>
<dbReference type="Pfam" id="PF00069">
    <property type="entry name" value="Pkinase"/>
    <property type="match status" value="1"/>
</dbReference>
<dbReference type="Proteomes" id="UP000541444">
    <property type="component" value="Unassembled WGS sequence"/>
</dbReference>
<dbReference type="PROSITE" id="PS50011">
    <property type="entry name" value="PROTEIN_KINASE_DOM"/>
    <property type="match status" value="1"/>
</dbReference>
<keyword evidence="2" id="KW-1133">Transmembrane helix</keyword>
<dbReference type="EMBL" id="JACGCM010000067">
    <property type="protein sequence ID" value="KAF6176567.1"/>
    <property type="molecule type" value="Genomic_DNA"/>
</dbReference>
<evidence type="ECO:0000313" key="5">
    <source>
        <dbReference type="Proteomes" id="UP000541444"/>
    </source>
</evidence>
<accession>A0A7J7PAW8</accession>
<sequence>MNDGSPVVVKRDRQTIHGEQEFQEEVSVIASIEHAHLVRLRGRRPFFILGIEYKVAETIAKTLEYLHGKGILHLRIKLENILFADDFQAVVSVRGQSMFVVQQSISSDFGLSNFMRKDESRGTAGYMAHEWFLDDFSEKCDVFSYGLLLLDMFLAREMFFLIAVVTAMTKGMVIRKMSS</sequence>
<evidence type="ECO:0000313" key="4">
    <source>
        <dbReference type="EMBL" id="KAF6176567.1"/>
    </source>
</evidence>
<dbReference type="InterPro" id="IPR011009">
    <property type="entry name" value="Kinase-like_dom_sf"/>
</dbReference>
<gene>
    <name evidence="4" type="ORF">GIB67_034429</name>
</gene>
<proteinExistence type="predicted"/>
<keyword evidence="2" id="KW-0812">Transmembrane</keyword>
<keyword evidence="2" id="KW-0472">Membrane</keyword>
<comment type="caution">
    <text evidence="4">The sequence shown here is derived from an EMBL/GenBank/DDBJ whole genome shotgun (WGS) entry which is preliminary data.</text>
</comment>
<protein>
    <recommendedName>
        <fullName evidence="3">Protein kinase domain-containing protein</fullName>
    </recommendedName>
</protein>
<dbReference type="GO" id="GO:0005524">
    <property type="term" value="F:ATP binding"/>
    <property type="evidence" value="ECO:0007669"/>
    <property type="project" value="InterPro"/>
</dbReference>
<feature type="transmembrane region" description="Helical" evidence="2">
    <location>
        <begin position="142"/>
        <end position="168"/>
    </location>
</feature>
<dbReference type="OrthoDB" id="1923451at2759"/>
<dbReference type="GO" id="GO:0004672">
    <property type="term" value="F:protein kinase activity"/>
    <property type="evidence" value="ECO:0007669"/>
    <property type="project" value="InterPro"/>
</dbReference>
<dbReference type="InterPro" id="IPR051343">
    <property type="entry name" value="G-type_lectin_kinases/EP1-like"/>
</dbReference>
<feature type="domain" description="Protein kinase" evidence="3">
    <location>
        <begin position="1"/>
        <end position="179"/>
    </location>
</feature>
<dbReference type="Gene3D" id="1.10.510.10">
    <property type="entry name" value="Transferase(Phosphotransferase) domain 1"/>
    <property type="match status" value="1"/>
</dbReference>
<dbReference type="InterPro" id="IPR000719">
    <property type="entry name" value="Prot_kinase_dom"/>
</dbReference>
<organism evidence="4 5">
    <name type="scientific">Kingdonia uniflora</name>
    <dbReference type="NCBI Taxonomy" id="39325"/>
    <lineage>
        <taxon>Eukaryota</taxon>
        <taxon>Viridiplantae</taxon>
        <taxon>Streptophyta</taxon>
        <taxon>Embryophyta</taxon>
        <taxon>Tracheophyta</taxon>
        <taxon>Spermatophyta</taxon>
        <taxon>Magnoliopsida</taxon>
        <taxon>Ranunculales</taxon>
        <taxon>Circaeasteraceae</taxon>
        <taxon>Kingdonia</taxon>
    </lineage>
</organism>
<keyword evidence="1" id="KW-0732">Signal</keyword>
<dbReference type="SUPFAM" id="SSF56112">
    <property type="entry name" value="Protein kinase-like (PK-like)"/>
    <property type="match status" value="1"/>
</dbReference>
<dbReference type="AlphaFoldDB" id="A0A7J7PAW8"/>
<reference evidence="4 5" key="1">
    <citation type="journal article" date="2020" name="IScience">
        <title>Genome Sequencing of the Endangered Kingdonia uniflora (Circaeasteraceae, Ranunculales) Reveals Potential Mechanisms of Evolutionary Specialization.</title>
        <authorList>
            <person name="Sun Y."/>
            <person name="Deng T."/>
            <person name="Zhang A."/>
            <person name="Moore M.J."/>
            <person name="Landis J.B."/>
            <person name="Lin N."/>
            <person name="Zhang H."/>
            <person name="Zhang X."/>
            <person name="Huang J."/>
            <person name="Zhang X."/>
            <person name="Sun H."/>
            <person name="Wang H."/>
        </authorList>
    </citation>
    <scope>NUCLEOTIDE SEQUENCE [LARGE SCALE GENOMIC DNA]</scope>
    <source>
        <strain evidence="4">TB1705</strain>
        <tissue evidence="4">Leaf</tissue>
    </source>
</reference>
<keyword evidence="5" id="KW-1185">Reference proteome</keyword>
<dbReference type="PANTHER" id="PTHR47976">
    <property type="entry name" value="G-TYPE LECTIN S-RECEPTOR-LIKE SERINE/THREONINE-PROTEIN KINASE SD2-5"/>
    <property type="match status" value="1"/>
</dbReference>